<accession>A0A9I9EFL8</accession>
<reference evidence="1" key="1">
    <citation type="submission" date="2023-03" db="UniProtKB">
        <authorList>
            <consortium name="EnsemblPlants"/>
        </authorList>
    </citation>
    <scope>IDENTIFICATION</scope>
</reference>
<dbReference type="Gramene" id="MELO3C033066.2.1">
    <property type="protein sequence ID" value="MELO3C033066.2.1"/>
    <property type="gene ID" value="MELO3C033066.2"/>
</dbReference>
<organism evidence="1">
    <name type="scientific">Cucumis melo</name>
    <name type="common">Muskmelon</name>
    <dbReference type="NCBI Taxonomy" id="3656"/>
    <lineage>
        <taxon>Eukaryota</taxon>
        <taxon>Viridiplantae</taxon>
        <taxon>Streptophyta</taxon>
        <taxon>Embryophyta</taxon>
        <taxon>Tracheophyta</taxon>
        <taxon>Spermatophyta</taxon>
        <taxon>Magnoliopsida</taxon>
        <taxon>eudicotyledons</taxon>
        <taxon>Gunneridae</taxon>
        <taxon>Pentapetalae</taxon>
        <taxon>rosids</taxon>
        <taxon>fabids</taxon>
        <taxon>Cucurbitales</taxon>
        <taxon>Cucurbitaceae</taxon>
        <taxon>Benincaseae</taxon>
        <taxon>Cucumis</taxon>
    </lineage>
</organism>
<sequence length="37" mass="4398">MKKEMKKEINCRRKQCVPRSTRTNMKNGGRCQVTMIL</sequence>
<protein>
    <submittedName>
        <fullName evidence="1">Uncharacterized protein</fullName>
    </submittedName>
</protein>
<name>A0A9I9EFL8_CUCME</name>
<dbReference type="AlphaFoldDB" id="A0A9I9EFL8"/>
<evidence type="ECO:0000313" key="1">
    <source>
        <dbReference type="EnsemblPlants" id="MELO3C033066.2.1"/>
    </source>
</evidence>
<dbReference type="EnsemblPlants" id="MELO3C033066.2.1">
    <property type="protein sequence ID" value="MELO3C033066.2.1"/>
    <property type="gene ID" value="MELO3C033066.2"/>
</dbReference>
<proteinExistence type="predicted"/>